<name>A0AAI9DI18_PLUGE</name>
<protein>
    <submittedName>
        <fullName evidence="1">DUF3289 family protein</fullName>
    </submittedName>
</protein>
<dbReference type="AlphaFoldDB" id="A0AAI9DI18"/>
<dbReference type="Pfam" id="PF11692">
    <property type="entry name" value="DUF3289"/>
    <property type="match status" value="1"/>
</dbReference>
<dbReference type="RefSeq" id="WP_048286594.1">
    <property type="nucleotide sequence ID" value="NZ_CACVCI010000001.1"/>
</dbReference>
<reference evidence="1" key="1">
    <citation type="submission" date="2024-02" db="EMBL/GenBank/DDBJ databases">
        <authorList>
            <consortium name="Clinical and Environmental Microbiology Branch: Whole genome sequencing antimicrobial resistance pathogens in the healthcare setting"/>
        </authorList>
    </citation>
    <scope>NUCLEOTIDE SEQUENCE</scope>
    <source>
        <strain evidence="1">2021DK-00143</strain>
    </source>
</reference>
<dbReference type="EMBL" id="ABLOKC030000004">
    <property type="protein sequence ID" value="EML1470419.1"/>
    <property type="molecule type" value="Genomic_DNA"/>
</dbReference>
<accession>A0AAI9DI18</accession>
<gene>
    <name evidence="1" type="ORF">QEG54_001109</name>
</gene>
<dbReference type="InterPro" id="IPR017483">
    <property type="entry name" value="CHP03034"/>
</dbReference>
<comment type="caution">
    <text evidence="1">The sequence shown here is derived from an EMBL/GenBank/DDBJ whole genome shotgun (WGS) entry which is preliminary data.</text>
</comment>
<sequence length="269" mass="32090">MPALQPPYKIYQTQHRFNDYSSDDMRYGDLTEKQLRQNFGLEDVSNVVNPWTGEDFSLFRAFSKSRPKSRMEIAKLLFDEFLRLSMPAYYLGQRQLFTDLVKHFYNGRGNAFSSPFLDKAYSEQILNDKSEKNSSLLAIKNTIRDGIDWDNRTFSESADNNFNKNIRTTILPKFNRWSDYFNGLGMSVHDIYATNIQIIDINIYEDEFIATIKYRGQDHFGLDRNDIMDKRFYYLRVFRIWFVLQRWNEFNFKPFFTNITATVTVKERK</sequence>
<evidence type="ECO:0000313" key="1">
    <source>
        <dbReference type="EMBL" id="EML1470419.1"/>
    </source>
</evidence>
<organism evidence="1">
    <name type="scientific">Pluralibacter gergoviae</name>
    <name type="common">Enterobacter gergoviae</name>
    <dbReference type="NCBI Taxonomy" id="61647"/>
    <lineage>
        <taxon>Bacteria</taxon>
        <taxon>Pseudomonadati</taxon>
        <taxon>Pseudomonadota</taxon>
        <taxon>Gammaproteobacteria</taxon>
        <taxon>Enterobacterales</taxon>
        <taxon>Enterobacteriaceae</taxon>
        <taxon>Pluralibacter</taxon>
    </lineage>
</organism>
<dbReference type="NCBIfam" id="TIGR03034">
    <property type="entry name" value="YPO3983 family protein"/>
    <property type="match status" value="1"/>
</dbReference>
<proteinExistence type="predicted"/>